<proteinExistence type="predicted"/>
<dbReference type="AlphaFoldDB" id="A0A383ELY1"/>
<dbReference type="EMBL" id="UINC01226720">
    <property type="protein sequence ID" value="SVE57320.1"/>
    <property type="molecule type" value="Genomic_DNA"/>
</dbReference>
<name>A0A383ELY1_9ZZZZ</name>
<feature type="non-terminal residue" evidence="1">
    <location>
        <position position="28"/>
    </location>
</feature>
<gene>
    <name evidence="1" type="ORF">METZ01_LOCUS510174</name>
</gene>
<reference evidence="1" key="1">
    <citation type="submission" date="2018-05" db="EMBL/GenBank/DDBJ databases">
        <authorList>
            <person name="Lanie J.A."/>
            <person name="Ng W.-L."/>
            <person name="Kazmierczak K.M."/>
            <person name="Andrzejewski T.M."/>
            <person name="Davidsen T.M."/>
            <person name="Wayne K.J."/>
            <person name="Tettelin H."/>
            <person name="Glass J.I."/>
            <person name="Rusch D."/>
            <person name="Podicherti R."/>
            <person name="Tsui H.-C.T."/>
            <person name="Winkler M.E."/>
        </authorList>
    </citation>
    <scope>NUCLEOTIDE SEQUENCE</scope>
</reference>
<sequence length="28" mass="2856">MVLALSTSVVATGTLNADLPEVRAVRTA</sequence>
<organism evidence="1">
    <name type="scientific">marine metagenome</name>
    <dbReference type="NCBI Taxonomy" id="408172"/>
    <lineage>
        <taxon>unclassified sequences</taxon>
        <taxon>metagenomes</taxon>
        <taxon>ecological metagenomes</taxon>
    </lineage>
</organism>
<protein>
    <submittedName>
        <fullName evidence="1">Uncharacterized protein</fullName>
    </submittedName>
</protein>
<evidence type="ECO:0000313" key="1">
    <source>
        <dbReference type="EMBL" id="SVE57320.1"/>
    </source>
</evidence>
<accession>A0A383ELY1</accession>